<reference evidence="4" key="2">
    <citation type="journal article" date="2022" name="Proc. Natl. Acad. Sci. U.S.A.">
        <title>Diploid-dominant life cycles characterize the early evolution of Fungi.</title>
        <authorList>
            <person name="Amses K.R."/>
            <person name="Simmons D.R."/>
            <person name="Longcore J.E."/>
            <person name="Mondo S.J."/>
            <person name="Seto K."/>
            <person name="Jeronimo G.H."/>
            <person name="Bonds A.E."/>
            <person name="Quandt C.A."/>
            <person name="Davis W.J."/>
            <person name="Chang Y."/>
            <person name="Federici B.A."/>
            <person name="Kuo A."/>
            <person name="LaButti K."/>
            <person name="Pangilinan J."/>
            <person name="Andreopoulos W."/>
            <person name="Tritt A."/>
            <person name="Riley R."/>
            <person name="Hundley H."/>
            <person name="Johnson J."/>
            <person name="Lipzen A."/>
            <person name="Barry K."/>
            <person name="Lang B.F."/>
            <person name="Cuomo C.A."/>
            <person name="Buchler N.E."/>
            <person name="Grigoriev I.V."/>
            <person name="Spatafora J.W."/>
            <person name="Stajich J.E."/>
            <person name="James T.Y."/>
        </authorList>
    </citation>
    <scope>NUCLEOTIDE SEQUENCE</scope>
    <source>
        <strain evidence="4">AG</strain>
    </source>
</reference>
<keyword evidence="1" id="KW-0547">Nucleotide-binding</keyword>
<dbReference type="InterPro" id="IPR045269">
    <property type="entry name" value="Atg1-like"/>
</dbReference>
<dbReference type="GO" id="GO:0010506">
    <property type="term" value="P:regulation of autophagy"/>
    <property type="evidence" value="ECO:0007669"/>
    <property type="project" value="InterPro"/>
</dbReference>
<dbReference type="PROSITE" id="PS00108">
    <property type="entry name" value="PROTEIN_KINASE_ST"/>
    <property type="match status" value="1"/>
</dbReference>
<feature type="domain" description="Protein kinase" evidence="3">
    <location>
        <begin position="21"/>
        <end position="275"/>
    </location>
</feature>
<dbReference type="GO" id="GO:0004674">
    <property type="term" value="F:protein serine/threonine kinase activity"/>
    <property type="evidence" value="ECO:0007669"/>
    <property type="project" value="InterPro"/>
</dbReference>
<dbReference type="PANTHER" id="PTHR24348">
    <property type="entry name" value="SERINE/THREONINE-PROTEIN KINASE UNC-51-RELATED"/>
    <property type="match status" value="1"/>
</dbReference>
<name>A0AAD5E2G2_UMBRA</name>
<evidence type="ECO:0000313" key="5">
    <source>
        <dbReference type="Proteomes" id="UP001206595"/>
    </source>
</evidence>
<dbReference type="RefSeq" id="XP_051440563.1">
    <property type="nucleotide sequence ID" value="XM_051593501.1"/>
</dbReference>
<comment type="caution">
    <text evidence="4">The sequence shown here is derived from an EMBL/GenBank/DDBJ whole genome shotgun (WGS) entry which is preliminary data.</text>
</comment>
<proteinExistence type="predicted"/>
<evidence type="ECO:0000256" key="1">
    <source>
        <dbReference type="ARBA" id="ARBA00022741"/>
    </source>
</evidence>
<dbReference type="Pfam" id="PF00069">
    <property type="entry name" value="Pkinase"/>
    <property type="match status" value="1"/>
</dbReference>
<organism evidence="4 5">
    <name type="scientific">Umbelopsis ramanniana AG</name>
    <dbReference type="NCBI Taxonomy" id="1314678"/>
    <lineage>
        <taxon>Eukaryota</taxon>
        <taxon>Fungi</taxon>
        <taxon>Fungi incertae sedis</taxon>
        <taxon>Mucoromycota</taxon>
        <taxon>Mucoromycotina</taxon>
        <taxon>Umbelopsidomycetes</taxon>
        <taxon>Umbelopsidales</taxon>
        <taxon>Umbelopsidaceae</taxon>
        <taxon>Umbelopsis</taxon>
    </lineage>
</organism>
<dbReference type="InterPro" id="IPR000719">
    <property type="entry name" value="Prot_kinase_dom"/>
</dbReference>
<dbReference type="SUPFAM" id="SSF56112">
    <property type="entry name" value="Protein kinase-like (PK-like)"/>
    <property type="match status" value="1"/>
</dbReference>
<dbReference type="GO" id="GO:0005524">
    <property type="term" value="F:ATP binding"/>
    <property type="evidence" value="ECO:0007669"/>
    <property type="project" value="UniProtKB-KW"/>
</dbReference>
<dbReference type="AlphaFoldDB" id="A0AAD5E2G2"/>
<dbReference type="GO" id="GO:0005737">
    <property type="term" value="C:cytoplasm"/>
    <property type="evidence" value="ECO:0007669"/>
    <property type="project" value="TreeGrafter"/>
</dbReference>
<dbReference type="GeneID" id="75918843"/>
<accession>A0AAD5E2G2</accession>
<dbReference type="Proteomes" id="UP001206595">
    <property type="component" value="Unassembled WGS sequence"/>
</dbReference>
<evidence type="ECO:0000313" key="4">
    <source>
        <dbReference type="EMBL" id="KAI8575559.1"/>
    </source>
</evidence>
<dbReference type="InterPro" id="IPR008271">
    <property type="entry name" value="Ser/Thr_kinase_AS"/>
</dbReference>
<keyword evidence="5" id="KW-1185">Reference proteome</keyword>
<dbReference type="SMART" id="SM00220">
    <property type="entry name" value="S_TKc"/>
    <property type="match status" value="1"/>
</dbReference>
<reference evidence="4" key="1">
    <citation type="submission" date="2021-06" db="EMBL/GenBank/DDBJ databases">
        <authorList>
            <consortium name="DOE Joint Genome Institute"/>
            <person name="Mondo S.J."/>
            <person name="Amses K.R."/>
            <person name="Simmons D.R."/>
            <person name="Longcore J.E."/>
            <person name="Seto K."/>
            <person name="Alves G.H."/>
            <person name="Bonds A.E."/>
            <person name="Quandt C.A."/>
            <person name="Davis W.J."/>
            <person name="Chang Y."/>
            <person name="Letcher P.M."/>
            <person name="Powell M.J."/>
            <person name="Kuo A."/>
            <person name="Labutti K."/>
            <person name="Pangilinan J."/>
            <person name="Andreopoulos W."/>
            <person name="Tritt A."/>
            <person name="Riley R."/>
            <person name="Hundley H."/>
            <person name="Johnson J."/>
            <person name="Lipzen A."/>
            <person name="Barry K."/>
            <person name="Berbee M.L."/>
            <person name="Buchler N.E."/>
            <person name="Grigoriev I.V."/>
            <person name="Spatafora J.W."/>
            <person name="Stajich J.E."/>
            <person name="James T.Y."/>
        </authorList>
    </citation>
    <scope>NUCLEOTIDE SEQUENCE</scope>
    <source>
        <strain evidence="4">AG</strain>
    </source>
</reference>
<dbReference type="PROSITE" id="PS50011">
    <property type="entry name" value="PROTEIN_KINASE_DOM"/>
    <property type="match status" value="1"/>
</dbReference>
<dbReference type="EMBL" id="MU620977">
    <property type="protein sequence ID" value="KAI8575559.1"/>
    <property type="molecule type" value="Genomic_DNA"/>
</dbReference>
<dbReference type="InterPro" id="IPR011009">
    <property type="entry name" value="Kinase-like_dom_sf"/>
</dbReference>
<evidence type="ECO:0000259" key="3">
    <source>
        <dbReference type="PROSITE" id="PS50011"/>
    </source>
</evidence>
<sequence>MGLDRFESTYADYYDTIVGQYRIKEPIGSGAYGCVFKAVHVFYGTWHALKCIPKERETRYQHIKEVNFHTRLSRHPHIVTLEKVIETATEIWLALELGQCDLFSWITDKHSFTLSEQCIRTMFLQIIDAVSYCHSQGIAHRDIKPENILIYDNGTTCKLADFGLATSEEQTDEFGCGSSFYLSPECQGSFDTKSYATKPNDIWSLGIILINLIVGRNPWKQANARDQTFVAFLKKPDFLKTVLPISDEVNDILLGIFKLDPTLRLNIQELRSKIIGCSQFKRPASQFSKKAASARPSIATVANFDQSVSATRCSSIRSDDSWSSCYSDFSGHIDESPSDLANNGKLVDADPNVTYRSTNDSSLVDGPSRKDSLGPSLNTVCSVASSASDGSECCTPETQLKSLLWSHTTIQKYEDTVPDDERLKDIYTDTTSAYCCPP</sequence>
<dbReference type="Gene3D" id="1.10.510.10">
    <property type="entry name" value="Transferase(Phosphotransferase) domain 1"/>
    <property type="match status" value="1"/>
</dbReference>
<keyword evidence="2" id="KW-0067">ATP-binding</keyword>
<evidence type="ECO:0000256" key="2">
    <source>
        <dbReference type="ARBA" id="ARBA00022840"/>
    </source>
</evidence>
<dbReference type="FunFam" id="1.10.510.10:FF:000571">
    <property type="entry name" value="Maternal embryonic leucine zipper kinase"/>
    <property type="match status" value="1"/>
</dbReference>
<protein>
    <recommendedName>
        <fullName evidence="3">Protein kinase domain-containing protein</fullName>
    </recommendedName>
</protein>
<gene>
    <name evidence="4" type="ORF">K450DRAFT_284248</name>
</gene>